<accession>A0ABR9PR51</accession>
<evidence type="ECO:0008006" key="4">
    <source>
        <dbReference type="Google" id="ProtNLM"/>
    </source>
</evidence>
<sequence>MEFSMLMGLLVAGLGFPLIILGVLIYIRYGVVRLERHGLHAQGKVIGVRYPRSNKRSVDYAFHPPEGPELRGSFQEWPPRPEAERAPGSPVDILYRADAPHDHMAVGTGLSQRFFLITATCLVLFASCTTRDVLREYFTRQEEAPARTTPAPP</sequence>
<name>A0ABR9PR51_9BACT</name>
<proteinExistence type="predicted"/>
<feature type="transmembrane region" description="Helical" evidence="1">
    <location>
        <begin position="6"/>
        <end position="27"/>
    </location>
</feature>
<keyword evidence="1" id="KW-0812">Transmembrane</keyword>
<keyword evidence="1" id="KW-0472">Membrane</keyword>
<gene>
    <name evidence="2" type="ORF">G4177_19755</name>
</gene>
<dbReference type="Proteomes" id="UP001516472">
    <property type="component" value="Unassembled WGS sequence"/>
</dbReference>
<keyword evidence="3" id="KW-1185">Reference proteome</keyword>
<organism evidence="2 3">
    <name type="scientific">Corallococcus soli</name>
    <dbReference type="NCBI Taxonomy" id="2710757"/>
    <lineage>
        <taxon>Bacteria</taxon>
        <taxon>Pseudomonadati</taxon>
        <taxon>Myxococcota</taxon>
        <taxon>Myxococcia</taxon>
        <taxon>Myxococcales</taxon>
        <taxon>Cystobacterineae</taxon>
        <taxon>Myxococcaceae</taxon>
        <taxon>Corallococcus</taxon>
    </lineage>
</organism>
<comment type="caution">
    <text evidence="2">The sequence shown here is derived from an EMBL/GenBank/DDBJ whole genome shotgun (WGS) entry which is preliminary data.</text>
</comment>
<protein>
    <recommendedName>
        <fullName evidence="4">DUF3592 domain-containing protein</fullName>
    </recommendedName>
</protein>
<evidence type="ECO:0000313" key="3">
    <source>
        <dbReference type="Proteomes" id="UP001516472"/>
    </source>
</evidence>
<evidence type="ECO:0000256" key="1">
    <source>
        <dbReference type="SAM" id="Phobius"/>
    </source>
</evidence>
<dbReference type="RefSeq" id="WP_193349873.1">
    <property type="nucleotide sequence ID" value="NZ_CBCSIP010000047.1"/>
</dbReference>
<evidence type="ECO:0000313" key="2">
    <source>
        <dbReference type="EMBL" id="MBE4750407.1"/>
    </source>
</evidence>
<reference evidence="2 3" key="1">
    <citation type="submission" date="2020-02" db="EMBL/GenBank/DDBJ databases">
        <authorList>
            <person name="Babadi Z.K."/>
            <person name="Risdian C."/>
            <person name="Ebrahimipour G.H."/>
            <person name="Wink J."/>
        </authorList>
    </citation>
    <scope>NUCLEOTIDE SEQUENCE [LARGE SCALE GENOMIC DNA]</scope>
    <source>
        <strain evidence="2 3">ZKHCc1 1396</strain>
    </source>
</reference>
<dbReference type="EMBL" id="JAAIYO010000005">
    <property type="protein sequence ID" value="MBE4750407.1"/>
    <property type="molecule type" value="Genomic_DNA"/>
</dbReference>
<keyword evidence="1" id="KW-1133">Transmembrane helix</keyword>